<dbReference type="EMBL" id="SBKP01000004">
    <property type="protein sequence ID" value="RXR29547.1"/>
    <property type="molecule type" value="Genomic_DNA"/>
</dbReference>
<evidence type="ECO:0000256" key="2">
    <source>
        <dbReference type="SAM" id="SignalP"/>
    </source>
</evidence>
<feature type="compositionally biased region" description="Pro residues" evidence="1">
    <location>
        <begin position="101"/>
        <end position="113"/>
    </location>
</feature>
<proteinExistence type="predicted"/>
<evidence type="ECO:0000256" key="1">
    <source>
        <dbReference type="SAM" id="MobiDB-lite"/>
    </source>
</evidence>
<dbReference type="Proteomes" id="UP000290958">
    <property type="component" value="Unassembled WGS sequence"/>
</dbReference>
<keyword evidence="2" id="KW-0732">Signal</keyword>
<gene>
    <name evidence="3" type="ORF">EQG66_06245</name>
</gene>
<dbReference type="SUPFAM" id="SSF158791">
    <property type="entry name" value="MgtE N-terminal domain-like"/>
    <property type="match status" value="1"/>
</dbReference>
<comment type="caution">
    <text evidence="3">The sequence shown here is derived from an EMBL/GenBank/DDBJ whole genome shotgun (WGS) entry which is preliminary data.</text>
</comment>
<evidence type="ECO:0000313" key="4">
    <source>
        <dbReference type="Proteomes" id="UP000290958"/>
    </source>
</evidence>
<name>A0A4Q1KIR5_9SPHN</name>
<evidence type="ECO:0008006" key="5">
    <source>
        <dbReference type="Google" id="ProtNLM"/>
    </source>
</evidence>
<evidence type="ECO:0000313" key="3">
    <source>
        <dbReference type="EMBL" id="RXR29547.1"/>
    </source>
</evidence>
<feature type="region of interest" description="Disordered" evidence="1">
    <location>
        <begin position="85"/>
        <end position="120"/>
    </location>
</feature>
<accession>A0A4Q1KIR5</accession>
<protein>
    <recommendedName>
        <fullName evidence="5">Magnesium transporter MgtE intracellular domain-containing protein</fullName>
    </recommendedName>
</protein>
<reference evidence="4" key="1">
    <citation type="submission" date="2019-01" db="EMBL/GenBank/DDBJ databases">
        <title>Cytophagaceae bacterium strain CAR-16.</title>
        <authorList>
            <person name="Chen W.-M."/>
        </authorList>
    </citation>
    <scope>NUCLEOTIDE SEQUENCE [LARGE SCALE GENOMIC DNA]</scope>
    <source>
        <strain evidence="4">CHR27</strain>
    </source>
</reference>
<dbReference type="AlphaFoldDB" id="A0A4Q1KIR5"/>
<feature type="signal peptide" evidence="2">
    <location>
        <begin position="1"/>
        <end position="28"/>
    </location>
</feature>
<dbReference type="OrthoDB" id="9791432at2"/>
<sequence length="194" mass="20153">MTRRRAPLLLAMTTVAALMTGGSTLVSAGTAIAEQAKATPAAEPAPTTRMGAMVADDMAKRDAATRARARAIDLQEQAVKAAAARLQSALKSSTQAGDPTTGPPSAPPPPGTPSPSAQPDQFDTLARIYQAMKPAKAAPVFEQLDLEVQYLVAKKMRERSAALLMAAMSPQGAARLSMRMAGRPGAKPIRPTPP</sequence>
<feature type="chain" id="PRO_5020670443" description="Magnesium transporter MgtE intracellular domain-containing protein" evidence="2">
    <location>
        <begin position="29"/>
        <end position="194"/>
    </location>
</feature>
<dbReference type="RefSeq" id="WP_129403737.1">
    <property type="nucleotide sequence ID" value="NZ_SBKP01000004.1"/>
</dbReference>
<keyword evidence="4" id="KW-1185">Reference proteome</keyword>
<organism evidence="3 4">
    <name type="scientific">Sphingobium fluviale</name>
    <dbReference type="NCBI Taxonomy" id="2506423"/>
    <lineage>
        <taxon>Bacteria</taxon>
        <taxon>Pseudomonadati</taxon>
        <taxon>Pseudomonadota</taxon>
        <taxon>Alphaproteobacteria</taxon>
        <taxon>Sphingomonadales</taxon>
        <taxon>Sphingomonadaceae</taxon>
        <taxon>Sphingobium</taxon>
    </lineage>
</organism>